<evidence type="ECO:0000259" key="6">
    <source>
        <dbReference type="PROSITE" id="PS51898"/>
    </source>
</evidence>
<evidence type="ECO:0000259" key="7">
    <source>
        <dbReference type="PROSITE" id="PS51900"/>
    </source>
</evidence>
<dbReference type="RefSeq" id="WP_330127322.1">
    <property type="nucleotide sequence ID" value="NZ_JAUHLI010000001.1"/>
</dbReference>
<evidence type="ECO:0000313" key="9">
    <source>
        <dbReference type="Proteomes" id="UP001336314"/>
    </source>
</evidence>
<protein>
    <submittedName>
        <fullName evidence="8">Tyrosine-type recombinase/integrase</fullName>
    </submittedName>
</protein>
<keyword evidence="9" id="KW-1185">Reference proteome</keyword>
<dbReference type="InterPro" id="IPR011010">
    <property type="entry name" value="DNA_brk_join_enz"/>
</dbReference>
<dbReference type="InterPro" id="IPR038488">
    <property type="entry name" value="Integrase_DNA-bd_sf"/>
</dbReference>
<dbReference type="PANTHER" id="PTHR30629:SF6">
    <property type="entry name" value="PROPHAGE INTEGRASE INTA-RELATED"/>
    <property type="match status" value="1"/>
</dbReference>
<dbReference type="InterPro" id="IPR010998">
    <property type="entry name" value="Integrase_recombinase_N"/>
</dbReference>
<sequence length="404" mass="46873">MARHIQPLSDTLIRKSKPKEVSYTLYDGDGLQLRILPSGTRTWYFNYVHPLRKKRQNLKLGTYPAVGLADARQLRLEQEQLLAQGIDPIEFQKEQRQQQQELREQTLETVARDWFRVKLPAISEKYGFNLQRMFEQHLFPSLGDTPVHKLTAPMVIAALRPLEALKKLETLSRLCQRLNELMVWCVNVGIIEHNRLAGIKAAFLSPRTLHMRTIDVSELPELLTTMRQDHIHLFIRGLFEWQLHTMVRPGEAATACWSEINWQQKIWQIPAHKMKMARTHAVPLSRQMLTLLQKMQAVSGSSRYIFPSLASIHEHANKEAVNNTLKRNGFRGRLVAHGLRALASTVLNDRGFDHDVIETALAHSDPNQVRSAYNRAHYLERRRDLMQWWSDFLTQQAGVRHCIE</sequence>
<dbReference type="PROSITE" id="PS51898">
    <property type="entry name" value="TYR_RECOMBINASE"/>
    <property type="match status" value="1"/>
</dbReference>
<organism evidence="8 9">
    <name type="scientific">Alkalimonas cellulosilytica</name>
    <dbReference type="NCBI Taxonomy" id="3058395"/>
    <lineage>
        <taxon>Bacteria</taxon>
        <taxon>Pseudomonadati</taxon>
        <taxon>Pseudomonadota</taxon>
        <taxon>Gammaproteobacteria</taxon>
        <taxon>Alkalimonas</taxon>
    </lineage>
</organism>
<evidence type="ECO:0000313" key="8">
    <source>
        <dbReference type="EMBL" id="MEE2000176.1"/>
    </source>
</evidence>
<proteinExistence type="inferred from homology"/>
<feature type="domain" description="Tyr recombinase" evidence="6">
    <location>
        <begin position="209"/>
        <end position="387"/>
    </location>
</feature>
<dbReference type="PANTHER" id="PTHR30629">
    <property type="entry name" value="PROPHAGE INTEGRASE"/>
    <property type="match status" value="1"/>
</dbReference>
<dbReference type="CDD" id="cd00801">
    <property type="entry name" value="INT_P4_C"/>
    <property type="match status" value="1"/>
</dbReference>
<dbReference type="Gene3D" id="1.10.443.10">
    <property type="entry name" value="Intergrase catalytic core"/>
    <property type="match status" value="1"/>
</dbReference>
<evidence type="ECO:0000256" key="1">
    <source>
        <dbReference type="ARBA" id="ARBA00008857"/>
    </source>
</evidence>
<feature type="domain" description="Core-binding (CB)" evidence="7">
    <location>
        <begin position="105"/>
        <end position="186"/>
    </location>
</feature>
<evidence type="ECO:0000256" key="2">
    <source>
        <dbReference type="ARBA" id="ARBA00022908"/>
    </source>
</evidence>
<dbReference type="EMBL" id="JAUHLI010000001">
    <property type="protein sequence ID" value="MEE2000176.1"/>
    <property type="molecule type" value="Genomic_DNA"/>
</dbReference>
<gene>
    <name evidence="8" type="ORF">QWY20_01820</name>
</gene>
<dbReference type="InterPro" id="IPR050808">
    <property type="entry name" value="Phage_Integrase"/>
</dbReference>
<dbReference type="InterPro" id="IPR053876">
    <property type="entry name" value="Phage_int_M"/>
</dbReference>
<dbReference type="Pfam" id="PF00589">
    <property type="entry name" value="Phage_integrase"/>
    <property type="match status" value="1"/>
</dbReference>
<dbReference type="Pfam" id="PF13356">
    <property type="entry name" value="Arm-DNA-bind_3"/>
    <property type="match status" value="1"/>
</dbReference>
<evidence type="ECO:0000256" key="4">
    <source>
        <dbReference type="ARBA" id="ARBA00023172"/>
    </source>
</evidence>
<dbReference type="Pfam" id="PF22022">
    <property type="entry name" value="Phage_int_M"/>
    <property type="match status" value="1"/>
</dbReference>
<dbReference type="InterPro" id="IPR002104">
    <property type="entry name" value="Integrase_catalytic"/>
</dbReference>
<dbReference type="Gene3D" id="3.30.160.390">
    <property type="entry name" value="Integrase, DNA-binding domain"/>
    <property type="match status" value="1"/>
</dbReference>
<reference evidence="8 9" key="1">
    <citation type="submission" date="2023-07" db="EMBL/GenBank/DDBJ databases">
        <title>Alkalimonas sp., MEB108 novel, alkaliphilic bacterium isolated from Lonar Lake, India.</title>
        <authorList>
            <person name="Joshi A."/>
            <person name="Thite S."/>
        </authorList>
    </citation>
    <scope>NUCLEOTIDE SEQUENCE [LARGE SCALE GENOMIC DNA]</scope>
    <source>
        <strain evidence="8 9">MEB108</strain>
    </source>
</reference>
<keyword evidence="2" id="KW-0229">DNA integration</keyword>
<evidence type="ECO:0000256" key="3">
    <source>
        <dbReference type="ARBA" id="ARBA00023125"/>
    </source>
</evidence>
<evidence type="ECO:0000256" key="5">
    <source>
        <dbReference type="PROSITE-ProRule" id="PRU01248"/>
    </source>
</evidence>
<dbReference type="PROSITE" id="PS51900">
    <property type="entry name" value="CB"/>
    <property type="match status" value="1"/>
</dbReference>
<dbReference type="InterPro" id="IPR044068">
    <property type="entry name" value="CB"/>
</dbReference>
<accession>A0ABU7J0Z2</accession>
<dbReference type="Proteomes" id="UP001336314">
    <property type="component" value="Unassembled WGS sequence"/>
</dbReference>
<name>A0ABU7J0Z2_9GAMM</name>
<comment type="similarity">
    <text evidence="1">Belongs to the 'phage' integrase family.</text>
</comment>
<dbReference type="SUPFAM" id="SSF56349">
    <property type="entry name" value="DNA breaking-rejoining enzymes"/>
    <property type="match status" value="1"/>
</dbReference>
<keyword evidence="4" id="KW-0233">DNA recombination</keyword>
<dbReference type="Gene3D" id="1.10.150.130">
    <property type="match status" value="1"/>
</dbReference>
<keyword evidence="3 5" id="KW-0238">DNA-binding</keyword>
<dbReference type="InterPro" id="IPR013762">
    <property type="entry name" value="Integrase-like_cat_sf"/>
</dbReference>
<dbReference type="InterPro" id="IPR025166">
    <property type="entry name" value="Integrase_DNA_bind_dom"/>
</dbReference>
<comment type="caution">
    <text evidence="8">The sequence shown here is derived from an EMBL/GenBank/DDBJ whole genome shotgun (WGS) entry which is preliminary data.</text>
</comment>